<keyword evidence="4" id="KW-1185">Reference proteome</keyword>
<feature type="chain" id="PRO_5037938762" evidence="1">
    <location>
        <begin position="23"/>
        <end position="1045"/>
    </location>
</feature>
<reference evidence="3" key="1">
    <citation type="submission" date="2022-09" db="EMBL/GenBank/DDBJ databases">
        <title>Aureispira anguillicida sp. nov., isolated from Leptocephalus of Japanese eel Anguilla japonica.</title>
        <authorList>
            <person name="Yuasa K."/>
            <person name="Mekata T."/>
            <person name="Ikunari K."/>
        </authorList>
    </citation>
    <scope>NUCLEOTIDE SEQUENCE</scope>
    <source>
        <strain evidence="3">EL160426</strain>
    </source>
</reference>
<dbReference type="NCBIfam" id="NF045639">
    <property type="entry name" value="GCX_COOH"/>
    <property type="match status" value="1"/>
</dbReference>
<protein>
    <submittedName>
        <fullName evidence="3">T9SS type A sorting domain-containing protein</fullName>
    </submittedName>
</protein>
<dbReference type="SUPFAM" id="SSF50939">
    <property type="entry name" value="Sialidases"/>
    <property type="match status" value="1"/>
</dbReference>
<dbReference type="Proteomes" id="UP001060919">
    <property type="component" value="Chromosome"/>
</dbReference>
<name>A0A915YH72_9BACT</name>
<keyword evidence="1" id="KW-0732">Signal</keyword>
<feature type="domain" description="Secretion system C-terminal sorting" evidence="2">
    <location>
        <begin position="971"/>
        <end position="1043"/>
    </location>
</feature>
<dbReference type="InterPro" id="IPR055015">
    <property type="entry name" value="GCX_COOH"/>
</dbReference>
<evidence type="ECO:0000313" key="4">
    <source>
        <dbReference type="Proteomes" id="UP001060919"/>
    </source>
</evidence>
<dbReference type="InterPro" id="IPR015943">
    <property type="entry name" value="WD40/YVTN_repeat-like_dom_sf"/>
</dbReference>
<dbReference type="InterPro" id="IPR026444">
    <property type="entry name" value="Secre_tail"/>
</dbReference>
<dbReference type="AlphaFoldDB" id="A0A915YH72"/>
<dbReference type="Gene3D" id="2.130.10.10">
    <property type="entry name" value="YVTN repeat-like/Quinoprotein amine dehydrogenase"/>
    <property type="match status" value="2"/>
</dbReference>
<dbReference type="EMBL" id="AP026867">
    <property type="protein sequence ID" value="BDS13115.1"/>
    <property type="molecule type" value="Genomic_DNA"/>
</dbReference>
<gene>
    <name evidence="3" type="ORF">AsAng_0038430</name>
</gene>
<dbReference type="NCBIfam" id="TIGR04183">
    <property type="entry name" value="Por_Secre_tail"/>
    <property type="match status" value="1"/>
</dbReference>
<evidence type="ECO:0000313" key="3">
    <source>
        <dbReference type="EMBL" id="BDS13115.1"/>
    </source>
</evidence>
<sequence>MDKLIKYAFLVLCIAIPCFVSAQVVSPDEMQTKSYKDIVQEKDRYFKGLRPSQLEGEGSEYNQFQRWKAKWGPRIAIHGSFNQFWEYEKKMFFHTNPDCNPGVIDLNPWKEIGPTEQPTGPYVFSSNGGSAKGIGPTEQLIFAPSNALVMLATSLSGGLFYTTNGGNDWIQSGSDRWPQPGCSSADIHPSNPNIWLATSVSNNNGEAGSIGYTGGIYRTVDQGANWERIGSQLQFNWLYNALFGVKFDLIDPNIAYTNTHYGLYKSTNVLSASVTWTRLNITAPASVTSAYPTFDFSGLDHRVYDLDFRPVNPSSPGSSIQDLYAAVHFCGKKTVSGEIIKKYVWRLMKSNDGGSTWSEIVTPSSIDDLDHLTIEMTKANRNLVTLLYDGSPAGIHRYNVNTSTWSTLTASSSISFGSGHAFGISPFNENLIYYSNGDRYKVYENGTVTTYTSGNANKYEYHVDLEDFVSHPSNPNEIWMCNHGGVARSINKGVNWETKTDGLAVAEVLDMMTARTDASKLIIATYHDGSSITTTNHYDGWDPEWHTIYGGDGVSPMIDRTDPTHVWANTQGGSSGNGAQAYSDNAGLANSFSFQASQAGWEASMGQHAHDPATIFWAHSNTVSGVFGANVRRSFNHGASYHYITDFHNHPDLFGITANWHVTEIEEARTNDNYLYVTVLEQPPNSPSIWRLFRTQKLNEDAATVINSWEQLPLPHTNLWIADIEVDPENPDIVYVVHTTGVSSSPAFNNNGCGEEIIFKMDYSVPSAVDCSTGANCMDYTFNLPPISTGGSNTSHEVLSIEQGSNGGMYFATRRGAYYINNNLIESGAYWQKFGTNLPYVRTSGMEIAYDVNRVRMSFMGRGVWEHELHCPDEPSFNETGTYTSDKYLEALYYINSTATVNPSLDVRYRGGSFIHLKPGFNARPNSTFHAFIHRCDKPGNSFERLDNSNGTSPQEEIKATESTNLGIKTYPNPSAGLFVVEVDLKDREKNYSLQVVDLTGKIIWESVNNAVEKIEIDLGDQPSGMYLILFKSGDELLYNKIIKE</sequence>
<dbReference type="Pfam" id="PF18962">
    <property type="entry name" value="Por_Secre_tail"/>
    <property type="match status" value="1"/>
</dbReference>
<dbReference type="InterPro" id="IPR036278">
    <property type="entry name" value="Sialidase_sf"/>
</dbReference>
<accession>A0A915YH72</accession>
<evidence type="ECO:0000256" key="1">
    <source>
        <dbReference type="SAM" id="SignalP"/>
    </source>
</evidence>
<proteinExistence type="predicted"/>
<dbReference type="KEGG" id="aup:AsAng_0038430"/>
<dbReference type="RefSeq" id="WP_264788415.1">
    <property type="nucleotide sequence ID" value="NZ_AP026867.1"/>
</dbReference>
<organism evidence="3 4">
    <name type="scientific">Aureispira anguillae</name>
    <dbReference type="NCBI Taxonomy" id="2864201"/>
    <lineage>
        <taxon>Bacteria</taxon>
        <taxon>Pseudomonadati</taxon>
        <taxon>Bacteroidota</taxon>
        <taxon>Saprospiria</taxon>
        <taxon>Saprospirales</taxon>
        <taxon>Saprospiraceae</taxon>
        <taxon>Aureispira</taxon>
    </lineage>
</organism>
<evidence type="ECO:0000259" key="2">
    <source>
        <dbReference type="Pfam" id="PF18962"/>
    </source>
</evidence>
<feature type="signal peptide" evidence="1">
    <location>
        <begin position="1"/>
        <end position="22"/>
    </location>
</feature>
<dbReference type="SUPFAM" id="SSF110296">
    <property type="entry name" value="Oligoxyloglucan reducing end-specific cellobiohydrolase"/>
    <property type="match status" value="1"/>
</dbReference>